<dbReference type="OrthoDB" id="957639at2"/>
<evidence type="ECO:0000313" key="2">
    <source>
        <dbReference type="EMBL" id="AWL08849.1"/>
    </source>
</evidence>
<dbReference type="Pfam" id="PF07853">
    <property type="entry name" value="DUF1648"/>
    <property type="match status" value="1"/>
</dbReference>
<name>A0A2S2DU55_9BACT</name>
<reference evidence="3" key="1">
    <citation type="submission" date="2018-05" db="EMBL/GenBank/DDBJ databases">
        <title>Pseudarcicella sp. HME7025 Genome sequencing and assembly.</title>
        <authorList>
            <person name="Kim H."/>
            <person name="Kang H."/>
            <person name="Joh K."/>
        </authorList>
    </citation>
    <scope>NUCLEOTIDE SEQUENCE [LARGE SCALE GENOMIC DNA]</scope>
    <source>
        <strain evidence="3">HME7025</strain>
    </source>
</reference>
<dbReference type="EMBL" id="CP029346">
    <property type="protein sequence ID" value="AWL08849.1"/>
    <property type="molecule type" value="Genomic_DNA"/>
</dbReference>
<evidence type="ECO:0000313" key="3">
    <source>
        <dbReference type="Proteomes" id="UP000245468"/>
    </source>
</evidence>
<accession>A0A2S2DU55</accession>
<dbReference type="InterPro" id="IPR012867">
    <property type="entry name" value="DUF1648"/>
</dbReference>
<dbReference type="Proteomes" id="UP000245468">
    <property type="component" value="Chromosome"/>
</dbReference>
<sequence length="168" mass="19436">MSIDHFFSRVWRIISIIGFGVSLLFIYRGLPDPTAVHFGETGRGDGFLPKEEIFYLTAGIMTLINMLALLLIKNIQKIPDNQFTILFSIFKKKGGTKIKETIGHWLHMLPALINTYMILVLRALLLLNDERTYNQDFSFYPYIGIIALLIWIAYLPVRLLTYSDYLEE</sequence>
<keyword evidence="3" id="KW-1185">Reference proteome</keyword>
<gene>
    <name evidence="2" type="ORF">HME7025_00985</name>
</gene>
<dbReference type="AlphaFoldDB" id="A0A2S2DU55"/>
<proteinExistence type="predicted"/>
<feature type="domain" description="DUF1648" evidence="1">
    <location>
        <begin position="13"/>
        <end position="57"/>
    </location>
</feature>
<dbReference type="KEGG" id="psez:HME7025_00985"/>
<dbReference type="RefSeq" id="WP_109322575.1">
    <property type="nucleotide sequence ID" value="NZ_CP029346.1"/>
</dbReference>
<evidence type="ECO:0000259" key="1">
    <source>
        <dbReference type="Pfam" id="PF07853"/>
    </source>
</evidence>
<organism evidence="2 3">
    <name type="scientific">Aquirufa nivalisilvae</name>
    <dbReference type="NCBI Taxonomy" id="2516557"/>
    <lineage>
        <taxon>Bacteria</taxon>
        <taxon>Pseudomonadati</taxon>
        <taxon>Bacteroidota</taxon>
        <taxon>Cytophagia</taxon>
        <taxon>Cytophagales</taxon>
        <taxon>Flectobacillaceae</taxon>
        <taxon>Aquirufa</taxon>
    </lineage>
</organism>
<protein>
    <recommendedName>
        <fullName evidence="1">DUF1648 domain-containing protein</fullName>
    </recommendedName>
</protein>